<name>A0AAW1N1X0_POPJA</name>
<protein>
    <submittedName>
        <fullName evidence="1">Uncharacterized protein</fullName>
    </submittedName>
</protein>
<accession>A0AAW1N1X0</accession>
<gene>
    <name evidence="1" type="ORF">QE152_g4204</name>
</gene>
<comment type="caution">
    <text evidence="1">The sequence shown here is derived from an EMBL/GenBank/DDBJ whole genome shotgun (WGS) entry which is preliminary data.</text>
</comment>
<dbReference type="AlphaFoldDB" id="A0AAW1N1X0"/>
<dbReference type="Proteomes" id="UP001458880">
    <property type="component" value="Unassembled WGS sequence"/>
</dbReference>
<evidence type="ECO:0000313" key="2">
    <source>
        <dbReference type="Proteomes" id="UP001458880"/>
    </source>
</evidence>
<evidence type="ECO:0000313" key="1">
    <source>
        <dbReference type="EMBL" id="KAK9752418.1"/>
    </source>
</evidence>
<reference evidence="1 2" key="1">
    <citation type="journal article" date="2024" name="BMC Genomics">
        <title>De novo assembly and annotation of Popillia japonica's genome with initial clues to its potential as an invasive pest.</title>
        <authorList>
            <person name="Cucini C."/>
            <person name="Boschi S."/>
            <person name="Funari R."/>
            <person name="Cardaioli E."/>
            <person name="Iannotti N."/>
            <person name="Marturano G."/>
            <person name="Paoli F."/>
            <person name="Bruttini M."/>
            <person name="Carapelli A."/>
            <person name="Frati F."/>
            <person name="Nardi F."/>
        </authorList>
    </citation>
    <scope>NUCLEOTIDE SEQUENCE [LARGE SCALE GENOMIC DNA]</scope>
    <source>
        <strain evidence="1">DMR45628</strain>
    </source>
</reference>
<sequence>MIPYLLIEDSTYSSRIASCPKLEDIHICDDVPLPLEDNCVLNLLKNEDKCAKIKVHLKETLVQQIGRGDLLVYTPDSVNIYYNCNEVVRINNDKFIFQEDLLRGEIFNLPKLDLNTYNVTNEESIQLNKQRKEVFERLLNRFRATGNVAYEKVTITKSITDNEDNKMEVLQSVIENPNTSTRVIANEWEYNYVSAIFIEFRIF</sequence>
<organism evidence="1 2">
    <name type="scientific">Popillia japonica</name>
    <name type="common">Japanese beetle</name>
    <dbReference type="NCBI Taxonomy" id="7064"/>
    <lineage>
        <taxon>Eukaryota</taxon>
        <taxon>Metazoa</taxon>
        <taxon>Ecdysozoa</taxon>
        <taxon>Arthropoda</taxon>
        <taxon>Hexapoda</taxon>
        <taxon>Insecta</taxon>
        <taxon>Pterygota</taxon>
        <taxon>Neoptera</taxon>
        <taxon>Endopterygota</taxon>
        <taxon>Coleoptera</taxon>
        <taxon>Polyphaga</taxon>
        <taxon>Scarabaeiformia</taxon>
        <taxon>Scarabaeidae</taxon>
        <taxon>Rutelinae</taxon>
        <taxon>Popillia</taxon>
    </lineage>
</organism>
<proteinExistence type="predicted"/>
<dbReference type="EMBL" id="JASPKY010000020">
    <property type="protein sequence ID" value="KAK9752418.1"/>
    <property type="molecule type" value="Genomic_DNA"/>
</dbReference>
<keyword evidence="2" id="KW-1185">Reference proteome</keyword>